<name>A0ABR9G3J5_9GAMM</name>
<evidence type="ECO:0000313" key="1">
    <source>
        <dbReference type="EMBL" id="MBE0465484.1"/>
    </source>
</evidence>
<dbReference type="Proteomes" id="UP001645038">
    <property type="component" value="Unassembled WGS sequence"/>
</dbReference>
<dbReference type="EMBL" id="RRZB01000104">
    <property type="protein sequence ID" value="MBE0465484.1"/>
    <property type="molecule type" value="Genomic_DNA"/>
</dbReference>
<accession>A0ABR9G3J5</accession>
<proteinExistence type="predicted"/>
<dbReference type="RefSeq" id="WP_192539899.1">
    <property type="nucleotide sequence ID" value="NZ_RRZB01000104.1"/>
</dbReference>
<gene>
    <name evidence="1" type="ORF">EI547_18875</name>
</gene>
<comment type="caution">
    <text evidence="1">The sequence shown here is derived from an EMBL/GenBank/DDBJ whole genome shotgun (WGS) entry which is preliminary data.</text>
</comment>
<reference evidence="1 2" key="1">
    <citation type="submission" date="2020-07" db="EMBL/GenBank/DDBJ databases">
        <title>Halophilic bacteria isolated from french cheeses.</title>
        <authorList>
            <person name="Kothe C.I."/>
            <person name="Farah-Kraiem B."/>
            <person name="Renault P."/>
            <person name="Dridi B."/>
        </authorList>
    </citation>
    <scope>NUCLEOTIDE SEQUENCE [LARGE SCALE GENOMIC DNA]</scope>
    <source>
        <strain evidence="1 2">FME20</strain>
    </source>
</reference>
<organism evidence="1 2">
    <name type="scientific">Halomonas colorata</name>
    <dbReference type="NCBI Taxonomy" id="2742615"/>
    <lineage>
        <taxon>Bacteria</taxon>
        <taxon>Pseudomonadati</taxon>
        <taxon>Pseudomonadota</taxon>
        <taxon>Gammaproteobacteria</taxon>
        <taxon>Oceanospirillales</taxon>
        <taxon>Halomonadaceae</taxon>
        <taxon>Halomonas</taxon>
    </lineage>
</organism>
<sequence>MSVHATKTKAGVVIKKDAFDEKWGMAAVGSLEGTAVLPTGTEIFEDDLGRECVRLGDEVWTLAEAVYAAYRDEIPGSTFTPS</sequence>
<evidence type="ECO:0000313" key="2">
    <source>
        <dbReference type="Proteomes" id="UP001645038"/>
    </source>
</evidence>
<keyword evidence="2" id="KW-1185">Reference proteome</keyword>
<protein>
    <submittedName>
        <fullName evidence="1">Uncharacterized protein</fullName>
    </submittedName>
</protein>